<gene>
    <name evidence="5" type="primary">LOC113854192</name>
</gene>
<proteinExistence type="inferred from homology"/>
<evidence type="ECO:0000256" key="1">
    <source>
        <dbReference type="ARBA" id="ARBA00007692"/>
    </source>
</evidence>
<dbReference type="Proteomes" id="UP000694853">
    <property type="component" value="Unplaced"/>
</dbReference>
<dbReference type="GO" id="GO:0006353">
    <property type="term" value="P:DNA-templated transcription termination"/>
    <property type="evidence" value="ECO:0007669"/>
    <property type="project" value="UniProtKB-KW"/>
</dbReference>
<reference evidence="4" key="1">
    <citation type="journal article" date="2019" name="Toxins">
        <title>Detection of Abrin-Like and Prepropulchellin-Like Toxin Genes and Transcripts Using Whole Genome Sequencing and Full-Length Transcript Sequencing of Abrus precatorius.</title>
        <authorList>
            <person name="Hovde B.T."/>
            <person name="Daligault H.E."/>
            <person name="Hanschen E.R."/>
            <person name="Kunde Y.A."/>
            <person name="Johnson M.B."/>
            <person name="Starkenburg S.R."/>
            <person name="Johnson S.L."/>
        </authorList>
    </citation>
    <scope>NUCLEOTIDE SEQUENCE [LARGE SCALE GENOMIC DNA]</scope>
</reference>
<dbReference type="SMART" id="SM00733">
    <property type="entry name" value="Mterf"/>
    <property type="match status" value="6"/>
</dbReference>
<keyword evidence="4" id="KW-1185">Reference proteome</keyword>
<evidence type="ECO:0000313" key="5">
    <source>
        <dbReference type="RefSeq" id="XP_027340879.1"/>
    </source>
</evidence>
<dbReference type="PANTHER" id="PTHR13068">
    <property type="entry name" value="CGI-12 PROTEIN-RELATED"/>
    <property type="match status" value="1"/>
</dbReference>
<reference evidence="5" key="2">
    <citation type="submission" date="2025-08" db="UniProtKB">
        <authorList>
            <consortium name="RefSeq"/>
        </authorList>
    </citation>
    <scope>IDENTIFICATION</scope>
    <source>
        <tissue evidence="5">Young leaves</tissue>
    </source>
</reference>
<dbReference type="GO" id="GO:0003676">
    <property type="term" value="F:nucleic acid binding"/>
    <property type="evidence" value="ECO:0007669"/>
    <property type="project" value="InterPro"/>
</dbReference>
<evidence type="ECO:0000256" key="2">
    <source>
        <dbReference type="ARBA" id="ARBA00022472"/>
    </source>
</evidence>
<dbReference type="GeneID" id="113854192"/>
<keyword evidence="2" id="KW-0805">Transcription regulation</keyword>
<dbReference type="RefSeq" id="XP_027340879.1">
    <property type="nucleotide sequence ID" value="XM_027485078.1"/>
</dbReference>
<keyword evidence="2" id="KW-0806">Transcription termination</keyword>
<dbReference type="InterPro" id="IPR003690">
    <property type="entry name" value="MTERF"/>
</dbReference>
<dbReference type="AlphaFoldDB" id="A0A8B8KCT3"/>
<accession>A0A8B8KCT3</accession>
<dbReference type="Gene3D" id="1.25.70.10">
    <property type="entry name" value="Transcription termination factor 3, mitochondrial"/>
    <property type="match status" value="1"/>
</dbReference>
<evidence type="ECO:0000256" key="3">
    <source>
        <dbReference type="ARBA" id="ARBA00022946"/>
    </source>
</evidence>
<keyword evidence="2" id="KW-0804">Transcription</keyword>
<name>A0A8B8KCT3_ABRPR</name>
<dbReference type="Pfam" id="PF02536">
    <property type="entry name" value="mTERF"/>
    <property type="match status" value="2"/>
</dbReference>
<dbReference type="InterPro" id="IPR038538">
    <property type="entry name" value="MTERF_sf"/>
</dbReference>
<comment type="similarity">
    <text evidence="1">Belongs to the mTERF family.</text>
</comment>
<organism evidence="4 5">
    <name type="scientific">Abrus precatorius</name>
    <name type="common">Indian licorice</name>
    <name type="synonym">Glycine abrus</name>
    <dbReference type="NCBI Taxonomy" id="3816"/>
    <lineage>
        <taxon>Eukaryota</taxon>
        <taxon>Viridiplantae</taxon>
        <taxon>Streptophyta</taxon>
        <taxon>Embryophyta</taxon>
        <taxon>Tracheophyta</taxon>
        <taxon>Spermatophyta</taxon>
        <taxon>Magnoliopsida</taxon>
        <taxon>eudicotyledons</taxon>
        <taxon>Gunneridae</taxon>
        <taxon>Pentapetalae</taxon>
        <taxon>rosids</taxon>
        <taxon>fabids</taxon>
        <taxon>Fabales</taxon>
        <taxon>Fabaceae</taxon>
        <taxon>Papilionoideae</taxon>
        <taxon>50 kb inversion clade</taxon>
        <taxon>NPAAA clade</taxon>
        <taxon>indigoferoid/millettioid clade</taxon>
        <taxon>Abreae</taxon>
        <taxon>Abrus</taxon>
    </lineage>
</organism>
<dbReference type="OrthoDB" id="637682at2759"/>
<protein>
    <submittedName>
        <fullName evidence="5">Transcription termination factor MTERF4, chloroplastic-like</fullName>
    </submittedName>
</protein>
<evidence type="ECO:0000313" key="4">
    <source>
        <dbReference type="Proteomes" id="UP000694853"/>
    </source>
</evidence>
<keyword evidence="3" id="KW-0809">Transit peptide</keyword>
<dbReference type="PANTHER" id="PTHR13068:SF133">
    <property type="entry name" value="MITOCHONDRIAL TRANSCRIPTION TERMINATION FACTOR FAMILY PROTEIN"/>
    <property type="match status" value="1"/>
</dbReference>
<dbReference type="KEGG" id="aprc:113854192"/>
<sequence>MPNVLITRLIANASSFTHFNNKGTLIQFASLLQQKHYCASLFLFNSCISHTSNPKDDTFTVSYLINSCGVSPTLAIKHSQKMNFENPDGPNAVLHLLKNYGFSKTHVAKFVAKYPRVLTAKVENNLLPKLKFFSSIGVSNIDMPEMLIANPFIFGRSLKKCLIPRYEILKSVVCDDKEVVRTLKKSAYAFTYCNVRNILVPNIEILRQCGVPQASISLLMAHYPRVVYCKHSRFVEAVKKVEQIGFDALKTTFVFALQVLLTMSKEVWESRIEVYEKWGWSHDMAIQAFRTFPNFMKLSEEMVTKKMSFLVKDMGLPSEVIAKRPQILAYNLEKRIIPRFSVIKILQSKGLFENNLSIGSLMSLTEEKFLKKFVINFQQDFPHLPDVYQDNLINRQNVL</sequence>
<dbReference type="FunFam" id="1.25.70.10:FF:000001">
    <property type="entry name" value="Mitochondrial transcription termination factor-like"/>
    <property type="match status" value="1"/>
</dbReference>